<name>A0ABW7GUW4_9BURK</name>
<dbReference type="RefSeq" id="WP_394381004.1">
    <property type="nucleotide sequence ID" value="NZ_JBIGIB010000001.1"/>
</dbReference>
<protein>
    <submittedName>
        <fullName evidence="1">PP0621 family protein</fullName>
    </submittedName>
</protein>
<sequence length="80" mass="8396">MKYLLLLLVVVGFFYVLGARRGRRPDASAAPRAPQPAPAKSMAQCAECGVHLPADDALPGRGGVFCSAAHRAAYEARDAA</sequence>
<reference evidence="1 2" key="1">
    <citation type="submission" date="2024-08" db="EMBL/GenBank/DDBJ databases">
        <authorList>
            <person name="Lu H."/>
        </authorList>
    </citation>
    <scope>NUCLEOTIDE SEQUENCE [LARGE SCALE GENOMIC DNA]</scope>
    <source>
        <strain evidence="1 2">BYS87W</strain>
    </source>
</reference>
<dbReference type="NCBIfam" id="NF041023">
    <property type="entry name" value="PP0621_fam"/>
    <property type="match status" value="1"/>
</dbReference>
<keyword evidence="2" id="KW-1185">Reference proteome</keyword>
<dbReference type="EMBL" id="JBIGIB010000001">
    <property type="protein sequence ID" value="MFG6465465.1"/>
    <property type="molecule type" value="Genomic_DNA"/>
</dbReference>
<gene>
    <name evidence="1" type="ORF">ACG01O_02470</name>
</gene>
<dbReference type="Proteomes" id="UP001606303">
    <property type="component" value="Unassembled WGS sequence"/>
</dbReference>
<comment type="caution">
    <text evidence="1">The sequence shown here is derived from an EMBL/GenBank/DDBJ whole genome shotgun (WGS) entry which is preliminary data.</text>
</comment>
<dbReference type="InterPro" id="IPR049708">
    <property type="entry name" value="PP0621-like"/>
</dbReference>
<evidence type="ECO:0000313" key="2">
    <source>
        <dbReference type="Proteomes" id="UP001606303"/>
    </source>
</evidence>
<proteinExistence type="predicted"/>
<organism evidence="1 2">
    <name type="scientific">Pelomonas baiyunensis</name>
    <dbReference type="NCBI Taxonomy" id="3299026"/>
    <lineage>
        <taxon>Bacteria</taxon>
        <taxon>Pseudomonadati</taxon>
        <taxon>Pseudomonadota</taxon>
        <taxon>Betaproteobacteria</taxon>
        <taxon>Burkholderiales</taxon>
        <taxon>Sphaerotilaceae</taxon>
        <taxon>Roseateles</taxon>
    </lineage>
</organism>
<evidence type="ECO:0000313" key="1">
    <source>
        <dbReference type="EMBL" id="MFG6465465.1"/>
    </source>
</evidence>
<accession>A0ABW7GUW4</accession>